<feature type="binding site" evidence="9">
    <location>
        <position position="11"/>
    </location>
    <ligand>
        <name>NADPH</name>
        <dbReference type="ChEBI" id="CHEBI:57783"/>
    </ligand>
</feature>
<dbReference type="FunFam" id="3.40.50.720:FF:000045">
    <property type="entry name" value="1-deoxy-D-xylulose 5-phosphate reductoisomerase"/>
    <property type="match status" value="1"/>
</dbReference>
<dbReference type="InParanoid" id="A0A6N7EWU7"/>
<dbReference type="EC" id="1.1.1.267" evidence="9"/>
<feature type="binding site" evidence="9">
    <location>
        <position position="38"/>
    </location>
    <ligand>
        <name>NADPH</name>
        <dbReference type="ChEBI" id="CHEBI:57783"/>
    </ligand>
</feature>
<dbReference type="GO" id="GO:0051484">
    <property type="term" value="P:isopentenyl diphosphate biosynthetic process, methylerythritol 4-phosphate pathway involved in terpenoid biosynthetic process"/>
    <property type="evidence" value="ECO:0007669"/>
    <property type="project" value="TreeGrafter"/>
</dbReference>
<keyword evidence="3 9" id="KW-0479">Metal-binding</keyword>
<feature type="binding site" evidence="9">
    <location>
        <position position="151"/>
    </location>
    <ligand>
        <name>1-deoxy-D-xylulose 5-phosphate</name>
        <dbReference type="ChEBI" id="CHEBI:57792"/>
    </ligand>
</feature>
<dbReference type="InterPro" id="IPR003821">
    <property type="entry name" value="DXP_reductoisomerase"/>
</dbReference>
<comment type="cofactor">
    <cofactor evidence="9">
        <name>Mg(2+)</name>
        <dbReference type="ChEBI" id="CHEBI:18420"/>
    </cofactor>
    <cofactor evidence="9">
        <name>Mn(2+)</name>
        <dbReference type="ChEBI" id="CHEBI:29035"/>
    </cofactor>
</comment>
<evidence type="ECO:0000256" key="5">
    <source>
        <dbReference type="ARBA" id="ARBA00023002"/>
    </source>
</evidence>
<feature type="domain" description="1-deoxy-D-xylulose 5-phosphate reductoisomerase C-terminal" evidence="11">
    <location>
        <begin position="146"/>
        <end position="237"/>
    </location>
</feature>
<dbReference type="HAMAP" id="MF_00183">
    <property type="entry name" value="DXP_reductoisom"/>
    <property type="match status" value="1"/>
</dbReference>
<evidence type="ECO:0000256" key="1">
    <source>
        <dbReference type="ARBA" id="ARBA00005094"/>
    </source>
</evidence>
<dbReference type="UniPathway" id="UPA00056">
    <property type="reaction ID" value="UER00092"/>
</dbReference>
<evidence type="ECO:0000256" key="9">
    <source>
        <dbReference type="HAMAP-Rule" id="MF_00183"/>
    </source>
</evidence>
<comment type="caution">
    <text evidence="13">The sequence shown here is derived from an EMBL/GenBank/DDBJ whole genome shotgun (WGS) entry which is preliminary data.</text>
</comment>
<feature type="domain" description="1-deoxy-D-xylulose 5-phosphate reductoisomerase N-terminal" evidence="10">
    <location>
        <begin position="4"/>
        <end position="132"/>
    </location>
</feature>
<keyword evidence="4 9" id="KW-0521">NADP</keyword>
<feature type="binding site" evidence="9">
    <location>
        <position position="13"/>
    </location>
    <ligand>
        <name>NADPH</name>
        <dbReference type="ChEBI" id="CHEBI:57783"/>
    </ligand>
</feature>
<feature type="binding site" evidence="9">
    <location>
        <position position="225"/>
    </location>
    <ligand>
        <name>1-deoxy-D-xylulose 5-phosphate</name>
        <dbReference type="ChEBI" id="CHEBI:57792"/>
    </ligand>
</feature>
<comment type="similarity">
    <text evidence="2 9">Belongs to the DXR family.</text>
</comment>
<evidence type="ECO:0000313" key="14">
    <source>
        <dbReference type="Proteomes" id="UP000471298"/>
    </source>
</evidence>
<dbReference type="InterPro" id="IPR036291">
    <property type="entry name" value="NAD(P)-bd_dom_sf"/>
</dbReference>
<evidence type="ECO:0000256" key="6">
    <source>
        <dbReference type="ARBA" id="ARBA00023211"/>
    </source>
</evidence>
<evidence type="ECO:0000313" key="13">
    <source>
        <dbReference type="EMBL" id="MPV86055.1"/>
    </source>
</evidence>
<dbReference type="Gene3D" id="3.40.50.720">
    <property type="entry name" value="NAD(P)-binding Rossmann-like Domain"/>
    <property type="match status" value="1"/>
</dbReference>
<dbReference type="Pfam" id="PF13288">
    <property type="entry name" value="DXPR_C"/>
    <property type="match status" value="1"/>
</dbReference>
<feature type="binding site" evidence="9">
    <location>
        <position position="229"/>
    </location>
    <ligand>
        <name>1-deoxy-D-xylulose 5-phosphate</name>
        <dbReference type="ChEBI" id="CHEBI:57792"/>
    </ligand>
</feature>
<feature type="binding site" evidence="9">
    <location>
        <position position="207"/>
    </location>
    <ligand>
        <name>1-deoxy-D-xylulose 5-phosphate</name>
        <dbReference type="ChEBI" id="CHEBI:57792"/>
    </ligand>
</feature>
<dbReference type="Pfam" id="PF02670">
    <property type="entry name" value="DXP_reductoisom"/>
    <property type="match status" value="1"/>
</dbReference>
<evidence type="ECO:0000256" key="3">
    <source>
        <dbReference type="ARBA" id="ARBA00022723"/>
    </source>
</evidence>
<feature type="binding site" evidence="9">
    <location>
        <position position="213"/>
    </location>
    <ligand>
        <name>NADPH</name>
        <dbReference type="ChEBI" id="CHEBI:57783"/>
    </ligand>
</feature>
<feature type="binding site" evidence="9">
    <location>
        <position position="229"/>
    </location>
    <ligand>
        <name>Mn(2+)</name>
        <dbReference type="ChEBI" id="CHEBI:29035"/>
    </ligand>
</feature>
<dbReference type="PANTHER" id="PTHR30525:SF0">
    <property type="entry name" value="1-DEOXY-D-XYLULOSE 5-PHOSPHATE REDUCTOISOMERASE, CHLOROPLASTIC"/>
    <property type="match status" value="1"/>
</dbReference>
<dbReference type="GO" id="GO:0030604">
    <property type="term" value="F:1-deoxy-D-xylulose-5-phosphate reductoisomerase activity"/>
    <property type="evidence" value="ECO:0007669"/>
    <property type="project" value="UniProtKB-UniRule"/>
</dbReference>
<dbReference type="SUPFAM" id="SSF55347">
    <property type="entry name" value="Glyceraldehyde-3-phosphate dehydrogenase-like, C-terminal domain"/>
    <property type="match status" value="1"/>
</dbReference>
<dbReference type="Pfam" id="PF08436">
    <property type="entry name" value="DXP_redisom_C"/>
    <property type="match status" value="1"/>
</dbReference>
<comment type="caution">
    <text evidence="9">Lacks conserved residue(s) required for the propagation of feature annotation.</text>
</comment>
<feature type="binding site" evidence="9">
    <location>
        <position position="226"/>
    </location>
    <ligand>
        <name>1-deoxy-D-xylulose 5-phosphate</name>
        <dbReference type="ChEBI" id="CHEBI:57792"/>
    </ligand>
</feature>
<evidence type="ECO:0000259" key="12">
    <source>
        <dbReference type="Pfam" id="PF13288"/>
    </source>
</evidence>
<evidence type="ECO:0000256" key="4">
    <source>
        <dbReference type="ARBA" id="ARBA00022857"/>
    </source>
</evidence>
<comment type="catalytic activity">
    <reaction evidence="8">
        <text>2-C-methyl-D-erythritol 4-phosphate + NADP(+) = 1-deoxy-D-xylulose 5-phosphate + NADPH + H(+)</text>
        <dbReference type="Rhea" id="RHEA:13717"/>
        <dbReference type="ChEBI" id="CHEBI:15378"/>
        <dbReference type="ChEBI" id="CHEBI:57783"/>
        <dbReference type="ChEBI" id="CHEBI:57792"/>
        <dbReference type="ChEBI" id="CHEBI:58262"/>
        <dbReference type="ChEBI" id="CHEBI:58349"/>
        <dbReference type="EC" id="1.1.1.267"/>
    </reaction>
    <physiologicalReaction direction="right-to-left" evidence="8">
        <dbReference type="Rhea" id="RHEA:13719"/>
    </physiologicalReaction>
</comment>
<dbReference type="GO" id="GO:0070402">
    <property type="term" value="F:NADPH binding"/>
    <property type="evidence" value="ECO:0007669"/>
    <property type="project" value="InterPro"/>
</dbReference>
<evidence type="ECO:0000259" key="11">
    <source>
        <dbReference type="Pfam" id="PF08436"/>
    </source>
</evidence>
<keyword evidence="5 9" id="KW-0560">Oxidoreductase</keyword>
<dbReference type="InterPro" id="IPR026877">
    <property type="entry name" value="DXPR_C"/>
</dbReference>
<evidence type="ECO:0000259" key="10">
    <source>
        <dbReference type="Pfam" id="PF02670"/>
    </source>
</evidence>
<name>A0A6N7EWU7_9GAMM</name>
<protein>
    <recommendedName>
        <fullName evidence="9">1-deoxy-D-xylulose 5-phosphate reductoisomerase</fullName>
        <shortName evidence="9">DXP reductoisomerase</shortName>
        <ecNumber evidence="9">1.1.1.267</ecNumber>
    </recommendedName>
    <alternativeName>
        <fullName evidence="9">1-deoxyxylulose-5-phosphate reductoisomerase</fullName>
    </alternativeName>
    <alternativeName>
        <fullName evidence="9">2-C-methyl-D-erythritol 4-phosphate synthase</fullName>
    </alternativeName>
</protein>
<evidence type="ECO:0000256" key="7">
    <source>
        <dbReference type="ARBA" id="ARBA00023229"/>
    </source>
</evidence>
<feature type="binding site" evidence="9">
    <location>
        <position position="150"/>
    </location>
    <ligand>
        <name>Mn(2+)</name>
        <dbReference type="ChEBI" id="CHEBI:29035"/>
    </ligand>
</feature>
<feature type="binding site" evidence="9">
    <location>
        <position position="152"/>
    </location>
    <ligand>
        <name>1-deoxy-D-xylulose 5-phosphate</name>
        <dbReference type="ChEBI" id="CHEBI:57792"/>
    </ligand>
</feature>
<feature type="binding site" evidence="9">
    <location>
        <position position="152"/>
    </location>
    <ligand>
        <name>Mn(2+)</name>
        <dbReference type="ChEBI" id="CHEBI:29035"/>
    </ligand>
</feature>
<feature type="binding site" evidence="9">
    <location>
        <position position="125"/>
    </location>
    <ligand>
        <name>1-deoxy-D-xylulose 5-phosphate</name>
        <dbReference type="ChEBI" id="CHEBI:57792"/>
    </ligand>
</feature>
<dbReference type="GO" id="GO:0016853">
    <property type="term" value="F:isomerase activity"/>
    <property type="evidence" value="ECO:0007669"/>
    <property type="project" value="UniProtKB-KW"/>
</dbReference>
<dbReference type="InterPro" id="IPR036169">
    <property type="entry name" value="DXPR_C_sf"/>
</dbReference>
<dbReference type="Proteomes" id="UP000471298">
    <property type="component" value="Unassembled WGS sequence"/>
</dbReference>
<dbReference type="SUPFAM" id="SSF69055">
    <property type="entry name" value="1-deoxy-D-xylulose-5-phosphate reductoisomerase, C-terminal domain"/>
    <property type="match status" value="1"/>
</dbReference>
<gene>
    <name evidence="9" type="primary">dxr</name>
    <name evidence="13" type="ORF">GCU85_04825</name>
</gene>
<feature type="binding site" evidence="9">
    <location>
        <position position="220"/>
    </location>
    <ligand>
        <name>1-deoxy-D-xylulose 5-phosphate</name>
        <dbReference type="ChEBI" id="CHEBI:57792"/>
    </ligand>
</feature>
<dbReference type="PIRSF" id="PIRSF006205">
    <property type="entry name" value="Dxp_reductismrs"/>
    <property type="match status" value="1"/>
</dbReference>
<feature type="domain" description="DXP reductoisomerase C-terminal" evidence="12">
    <location>
        <begin position="269"/>
        <end position="383"/>
    </location>
</feature>
<dbReference type="SUPFAM" id="SSF51735">
    <property type="entry name" value="NAD(P)-binding Rossmann-fold domains"/>
    <property type="match status" value="1"/>
</dbReference>
<feature type="binding site" evidence="9">
    <location>
        <position position="124"/>
    </location>
    <ligand>
        <name>NADPH</name>
        <dbReference type="ChEBI" id="CHEBI:57783"/>
    </ligand>
</feature>
<comment type="function">
    <text evidence="9">Catalyzes the NADPH-dependent rearrangement and reduction of 1-deoxy-D-xylulose-5-phosphate (DXP) to 2-C-methyl-D-erythritol 4-phosphate (MEP).</text>
</comment>
<dbReference type="InterPro" id="IPR013644">
    <property type="entry name" value="DXP_reductoisomerase_C"/>
</dbReference>
<dbReference type="InterPro" id="IPR013512">
    <property type="entry name" value="DXP_reductoisomerase_N"/>
</dbReference>
<proteinExistence type="inferred from homology"/>
<dbReference type="GO" id="GO:0030145">
    <property type="term" value="F:manganese ion binding"/>
    <property type="evidence" value="ECO:0007669"/>
    <property type="project" value="TreeGrafter"/>
</dbReference>
<dbReference type="NCBIfam" id="TIGR00243">
    <property type="entry name" value="Dxr"/>
    <property type="match status" value="1"/>
</dbReference>
<dbReference type="NCBIfam" id="NF003938">
    <property type="entry name" value="PRK05447.1-1"/>
    <property type="match status" value="1"/>
</dbReference>
<keyword evidence="9" id="KW-0460">Magnesium</keyword>
<dbReference type="Gene3D" id="1.10.1740.10">
    <property type="match status" value="1"/>
</dbReference>
<evidence type="ECO:0000256" key="2">
    <source>
        <dbReference type="ARBA" id="ARBA00006825"/>
    </source>
</evidence>
<dbReference type="PANTHER" id="PTHR30525">
    <property type="entry name" value="1-DEOXY-D-XYLULOSE 5-PHOSPHATE REDUCTOISOMERASE"/>
    <property type="match status" value="1"/>
</dbReference>
<feature type="binding site" evidence="9">
    <location>
        <position position="10"/>
    </location>
    <ligand>
        <name>NADPH</name>
        <dbReference type="ChEBI" id="CHEBI:57783"/>
    </ligand>
</feature>
<comment type="pathway">
    <text evidence="1 9">Isoprenoid biosynthesis; isopentenyl diphosphate biosynthesis via DXP pathway; isopentenyl diphosphate from 1-deoxy-D-xylulose 5-phosphate: step 1/6.</text>
</comment>
<feature type="binding site" evidence="9">
    <location>
        <position position="126"/>
    </location>
    <ligand>
        <name>NADPH</name>
        <dbReference type="ChEBI" id="CHEBI:57783"/>
    </ligand>
</feature>
<keyword evidence="13" id="KW-0413">Isomerase</keyword>
<keyword evidence="7 9" id="KW-0414">Isoprene biosynthesis</keyword>
<feature type="binding site" evidence="9">
    <location>
        <position position="184"/>
    </location>
    <ligand>
        <name>1-deoxy-D-xylulose 5-phosphate</name>
        <dbReference type="ChEBI" id="CHEBI:57792"/>
    </ligand>
</feature>
<dbReference type="EMBL" id="WHNW01000004">
    <property type="protein sequence ID" value="MPV86055.1"/>
    <property type="molecule type" value="Genomic_DNA"/>
</dbReference>
<sequence>MKTVTILGATGSIGTQALDVIAKHPDNFTVFALTAGNNTALLLQQCIAFMPQYAVVSETADVKSLVAQFAAHHLPTQLLVGAEALCEVAAASEVTHVVAGIVGGAGLPSIHVAVKAGKVVLLANKESLVMTGEILLAEADKNHATILPLDSEHNALFQCLPIAQGLRRETLSQAGVAKLVLTGSGGPFRELPLDALAHQLPEAACKHPNWSMGRKVSVDSATMMNKGLEYIEAKLLFSAADSQLDVIIHPQSIVHSLVQYKDGTSLAQLGYSDMRVPIAHALAYPARLESGVASIDLTQCQLTFEPVDYQRYPCLQLAIEVANEAALTTILTAANEVVVEAYLNHQVDFGDIHVVVKQTLDTCDTLTIDGIDAVLAQDQLARQQANRLIKQKLN</sequence>
<reference evidence="13 14" key="1">
    <citation type="submission" date="2019-10" db="EMBL/GenBank/DDBJ databases">
        <title>Cardiobacteriales fam. a chemoheterotrophic member of the order Cardiobacteriales, and proposal of Cardiobacteriales fam. nov.</title>
        <authorList>
            <person name="Wang C."/>
        </authorList>
    </citation>
    <scope>NUCLEOTIDE SEQUENCE [LARGE SCALE GENOMIC DNA]</scope>
    <source>
        <strain evidence="13 14">ML27</strain>
    </source>
</reference>
<dbReference type="FunCoup" id="A0A6N7EWU7">
    <property type="interactions" value="336"/>
</dbReference>
<keyword evidence="14" id="KW-1185">Reference proteome</keyword>
<evidence type="ECO:0000256" key="8">
    <source>
        <dbReference type="ARBA" id="ARBA00048543"/>
    </source>
</evidence>
<keyword evidence="6 9" id="KW-0464">Manganese</keyword>
<dbReference type="RefSeq" id="WP_407944973.1">
    <property type="nucleotide sequence ID" value="NZ_WHNW01000004.1"/>
</dbReference>
<feature type="binding site" evidence="9">
    <location>
        <position position="36"/>
    </location>
    <ligand>
        <name>NADPH</name>
        <dbReference type="ChEBI" id="CHEBI:57783"/>
    </ligand>
</feature>
<feature type="binding site" evidence="9">
    <location>
        <position position="12"/>
    </location>
    <ligand>
        <name>NADPH</name>
        <dbReference type="ChEBI" id="CHEBI:57783"/>
    </ligand>
</feature>
<dbReference type="AlphaFoldDB" id="A0A6N7EWU7"/>
<accession>A0A6N7EWU7</accession>
<organism evidence="13 14">
    <name type="scientific">Ostreibacterium oceani</name>
    <dbReference type="NCBI Taxonomy" id="2654998"/>
    <lineage>
        <taxon>Bacteria</taxon>
        <taxon>Pseudomonadati</taxon>
        <taxon>Pseudomonadota</taxon>
        <taxon>Gammaproteobacteria</taxon>
        <taxon>Cardiobacteriales</taxon>
        <taxon>Ostreibacteriaceae</taxon>
        <taxon>Ostreibacterium</taxon>
    </lineage>
</organism>